<evidence type="ECO:0000313" key="1">
    <source>
        <dbReference type="EMBL" id="QNO42414.1"/>
    </source>
</evidence>
<protein>
    <submittedName>
        <fullName evidence="1">Uncharacterized protein</fullName>
    </submittedName>
</protein>
<sequence length="99" mass="11010">MVSSGEVSSWLEALKKQELKQPRKLINAAVSMARLTGDRTRDLQTAFRQEVITWLQLLGAGEKKLEPLRKAVPLAGKEKNHAFGESLPEGLILEQADDK</sequence>
<dbReference type="EMBL" id="MT630736">
    <property type="protein sequence ID" value="QNO42414.1"/>
    <property type="molecule type" value="Genomic_DNA"/>
</dbReference>
<gene>
    <name evidence="1" type="ORF">ODADPOMJ_00007</name>
</gene>
<accession>A0A7G9Y330</accession>
<proteinExistence type="predicted"/>
<reference evidence="1" key="1">
    <citation type="submission" date="2020-06" db="EMBL/GenBank/DDBJ databases">
        <title>Unique genomic features of the anaerobic methanotrophic archaea.</title>
        <authorList>
            <person name="Chadwick G.L."/>
            <person name="Skennerton C.T."/>
            <person name="Laso-Perez R."/>
            <person name="Leu A.O."/>
            <person name="Speth D.R."/>
            <person name="Yu H."/>
            <person name="Morgan-Lang C."/>
            <person name="Hatzenpichler R."/>
            <person name="Goudeau D."/>
            <person name="Malmstrom R."/>
            <person name="Brazelton W.J."/>
            <person name="Woyke T."/>
            <person name="Hallam S.J."/>
            <person name="Tyson G.W."/>
            <person name="Wegener G."/>
            <person name="Boetius A."/>
            <person name="Orphan V."/>
        </authorList>
    </citation>
    <scope>NUCLEOTIDE SEQUENCE</scope>
</reference>
<name>A0A7G9Y330_9EURY</name>
<organism evidence="1">
    <name type="scientific">Candidatus Methanogaster sp. ANME-2c ERB4</name>
    <dbReference type="NCBI Taxonomy" id="2759911"/>
    <lineage>
        <taxon>Archaea</taxon>
        <taxon>Methanobacteriati</taxon>
        <taxon>Methanobacteriota</taxon>
        <taxon>Stenosarchaea group</taxon>
        <taxon>Methanomicrobia</taxon>
        <taxon>Methanosarcinales</taxon>
        <taxon>ANME-2 cluster</taxon>
        <taxon>Candidatus Methanogasteraceae</taxon>
        <taxon>Candidatus Methanogaster</taxon>
    </lineage>
</organism>
<dbReference type="AlphaFoldDB" id="A0A7G9Y330"/>
<dbReference type="InterPro" id="IPR021030">
    <property type="entry name" value="DUF3731"/>
</dbReference>
<dbReference type="Pfam" id="PF12531">
    <property type="entry name" value="DUF3731"/>
    <property type="match status" value="1"/>
</dbReference>